<keyword evidence="13" id="KW-1185">Reference proteome</keyword>
<dbReference type="AlphaFoldDB" id="A0A5J9WBS4"/>
<evidence type="ECO:0000259" key="10">
    <source>
        <dbReference type="Pfam" id="PF23559"/>
    </source>
</evidence>
<organism evidence="12 13">
    <name type="scientific">Eragrostis curvula</name>
    <name type="common">weeping love grass</name>
    <dbReference type="NCBI Taxonomy" id="38414"/>
    <lineage>
        <taxon>Eukaryota</taxon>
        <taxon>Viridiplantae</taxon>
        <taxon>Streptophyta</taxon>
        <taxon>Embryophyta</taxon>
        <taxon>Tracheophyta</taxon>
        <taxon>Spermatophyta</taxon>
        <taxon>Magnoliopsida</taxon>
        <taxon>Liliopsida</taxon>
        <taxon>Poales</taxon>
        <taxon>Poaceae</taxon>
        <taxon>PACMAD clade</taxon>
        <taxon>Chloridoideae</taxon>
        <taxon>Eragrostideae</taxon>
        <taxon>Eragrostidinae</taxon>
        <taxon>Eragrostis</taxon>
    </lineage>
</organism>
<evidence type="ECO:0008006" key="14">
    <source>
        <dbReference type="Google" id="ProtNLM"/>
    </source>
</evidence>
<evidence type="ECO:0000259" key="9">
    <source>
        <dbReference type="Pfam" id="PF18052"/>
    </source>
</evidence>
<evidence type="ECO:0000256" key="3">
    <source>
        <dbReference type="ARBA" id="ARBA00022737"/>
    </source>
</evidence>
<comment type="similarity">
    <text evidence="1">Belongs to the disease resistance NB-LRR family.</text>
</comment>
<dbReference type="Pfam" id="PF00931">
    <property type="entry name" value="NB-ARC"/>
    <property type="match status" value="1"/>
</dbReference>
<gene>
    <name evidence="12" type="ORF">EJB05_05129</name>
</gene>
<dbReference type="InterPro" id="IPR041118">
    <property type="entry name" value="Rx_N"/>
</dbReference>
<dbReference type="Pfam" id="PF23598">
    <property type="entry name" value="LRR_14"/>
    <property type="match status" value="1"/>
</dbReference>
<reference evidence="12 13" key="1">
    <citation type="journal article" date="2019" name="Sci. Rep.">
        <title>A high-quality genome of Eragrostis curvula grass provides insights into Poaceae evolution and supports new strategies to enhance forage quality.</title>
        <authorList>
            <person name="Carballo J."/>
            <person name="Santos B.A.C.M."/>
            <person name="Zappacosta D."/>
            <person name="Garbus I."/>
            <person name="Selva J.P."/>
            <person name="Gallo C.A."/>
            <person name="Diaz A."/>
            <person name="Albertini E."/>
            <person name="Caccamo M."/>
            <person name="Echenique V."/>
        </authorList>
    </citation>
    <scope>NUCLEOTIDE SEQUENCE [LARGE SCALE GENOMIC DNA]</scope>
    <source>
        <strain evidence="13">cv. Victoria</strain>
        <tissue evidence="12">Leaf</tissue>
    </source>
</reference>
<dbReference type="PRINTS" id="PR00364">
    <property type="entry name" value="DISEASERSIST"/>
</dbReference>
<dbReference type="Gene3D" id="3.40.50.300">
    <property type="entry name" value="P-loop containing nucleotide triphosphate hydrolases"/>
    <property type="match status" value="1"/>
</dbReference>
<dbReference type="EMBL" id="RWGY01000004">
    <property type="protein sequence ID" value="TVU45638.1"/>
    <property type="molecule type" value="Genomic_DNA"/>
</dbReference>
<dbReference type="PANTHER" id="PTHR36766">
    <property type="entry name" value="PLANT BROAD-SPECTRUM MILDEW RESISTANCE PROTEIN RPW8"/>
    <property type="match status" value="1"/>
</dbReference>
<dbReference type="InterPro" id="IPR058922">
    <property type="entry name" value="WHD_DRP"/>
</dbReference>
<dbReference type="GO" id="GO:0002758">
    <property type="term" value="P:innate immune response-activating signaling pathway"/>
    <property type="evidence" value="ECO:0007669"/>
    <property type="project" value="UniProtKB-ARBA"/>
</dbReference>
<dbReference type="InterPro" id="IPR036388">
    <property type="entry name" value="WH-like_DNA-bd_sf"/>
</dbReference>
<keyword evidence="7" id="KW-0175">Coiled coil</keyword>
<dbReference type="InterPro" id="IPR002182">
    <property type="entry name" value="NB-ARC"/>
</dbReference>
<dbReference type="Gene3D" id="1.20.5.4130">
    <property type="match status" value="1"/>
</dbReference>
<protein>
    <recommendedName>
        <fullName evidence="14">AAA+ ATPase domain-containing protein</fullName>
    </recommendedName>
</protein>
<evidence type="ECO:0000256" key="1">
    <source>
        <dbReference type="ARBA" id="ARBA00008894"/>
    </source>
</evidence>
<dbReference type="OrthoDB" id="589248at2759"/>
<dbReference type="Pfam" id="PF23559">
    <property type="entry name" value="WHD_DRP"/>
    <property type="match status" value="1"/>
</dbReference>
<keyword evidence="6" id="KW-0067">ATP-binding</keyword>
<evidence type="ECO:0000256" key="4">
    <source>
        <dbReference type="ARBA" id="ARBA00022741"/>
    </source>
</evidence>
<dbReference type="GO" id="GO:0042742">
    <property type="term" value="P:defense response to bacterium"/>
    <property type="evidence" value="ECO:0007669"/>
    <property type="project" value="UniProtKB-ARBA"/>
</dbReference>
<evidence type="ECO:0000256" key="2">
    <source>
        <dbReference type="ARBA" id="ARBA00022614"/>
    </source>
</evidence>
<dbReference type="FunFam" id="1.10.10.10:FF:000322">
    <property type="entry name" value="Probable disease resistance protein At1g63360"/>
    <property type="match status" value="1"/>
</dbReference>
<name>A0A5J9WBS4_9POAL</name>
<accession>A0A5J9WBS4</accession>
<keyword evidence="3" id="KW-0677">Repeat</keyword>
<dbReference type="SUPFAM" id="SSF52058">
    <property type="entry name" value="L domain-like"/>
    <property type="match status" value="1"/>
</dbReference>
<evidence type="ECO:0000259" key="8">
    <source>
        <dbReference type="Pfam" id="PF00931"/>
    </source>
</evidence>
<proteinExistence type="inferred from homology"/>
<dbReference type="InterPro" id="IPR027417">
    <property type="entry name" value="P-loop_NTPase"/>
</dbReference>
<evidence type="ECO:0000313" key="12">
    <source>
        <dbReference type="EMBL" id="TVU45638.1"/>
    </source>
</evidence>
<dbReference type="Proteomes" id="UP000324897">
    <property type="component" value="Chromosome 5"/>
</dbReference>
<dbReference type="GO" id="GO:0005524">
    <property type="term" value="F:ATP binding"/>
    <property type="evidence" value="ECO:0007669"/>
    <property type="project" value="UniProtKB-KW"/>
</dbReference>
<evidence type="ECO:0000256" key="5">
    <source>
        <dbReference type="ARBA" id="ARBA00022821"/>
    </source>
</evidence>
<dbReference type="Gene3D" id="3.80.10.10">
    <property type="entry name" value="Ribonuclease Inhibitor"/>
    <property type="match status" value="2"/>
</dbReference>
<dbReference type="InterPro" id="IPR032675">
    <property type="entry name" value="LRR_dom_sf"/>
</dbReference>
<keyword evidence="4" id="KW-0547">Nucleotide-binding</keyword>
<dbReference type="Pfam" id="PF18052">
    <property type="entry name" value="Rx_N"/>
    <property type="match status" value="1"/>
</dbReference>
<comment type="caution">
    <text evidence="12">The sequence shown here is derived from an EMBL/GenBank/DDBJ whole genome shotgun (WGS) entry which is preliminary data.</text>
</comment>
<feature type="domain" description="Disease resistance N-terminal" evidence="9">
    <location>
        <begin position="9"/>
        <end position="90"/>
    </location>
</feature>
<evidence type="ECO:0000256" key="7">
    <source>
        <dbReference type="ARBA" id="ARBA00023054"/>
    </source>
</evidence>
<dbReference type="Gramene" id="TVU45638">
    <property type="protein sequence ID" value="TVU45638"/>
    <property type="gene ID" value="EJB05_05129"/>
</dbReference>
<dbReference type="GO" id="GO:0009626">
    <property type="term" value="P:plant-type hypersensitive response"/>
    <property type="evidence" value="ECO:0007669"/>
    <property type="project" value="UniProtKB-ARBA"/>
</dbReference>
<feature type="domain" description="NB-ARC" evidence="8">
    <location>
        <begin position="212"/>
        <end position="367"/>
    </location>
</feature>
<dbReference type="Gene3D" id="1.10.10.10">
    <property type="entry name" value="Winged helix-like DNA-binding domain superfamily/Winged helix DNA-binding domain"/>
    <property type="match status" value="1"/>
</dbReference>
<dbReference type="GO" id="GO:0043531">
    <property type="term" value="F:ADP binding"/>
    <property type="evidence" value="ECO:0007669"/>
    <property type="project" value="InterPro"/>
</dbReference>
<dbReference type="CDD" id="cd14798">
    <property type="entry name" value="RX-CC_like"/>
    <property type="match status" value="1"/>
</dbReference>
<sequence>MAAVVDAFASKLVDTLAGMAKEEVEMLLGVPGEITKLETTLGDLSSILGDAERRRIRDKSTERWVRELKDVMYDADDILDLCQMMEGEQDPPASTSSAPKATSRCWKMPSMFFCFRNPVVAHEIGKKIQELNQRLLDLEKRSSRFHSITQAINSSAPSISKAVSFLPNHNRKTGSGIIQSDVVGEKIEQDTKKIVDLLIKKVDGHEGSNDKNVVVAAAITGTGGIGKTTLAKMVFNHTTVEENFNKRIWLSTNKEVNLISVLQNIITDLGSSYDVSMGDKTRLEKALEEAVCKKKFLLVMDDVWSESENVWSEVLRVPLSHGAPGSRVLVTTRNVGVARKMKAHVIHRVDKLEQEAAWILLKKQVVSCETDEDDIDRLVDIGRRIVEKCDGLPLAIKAVGGLLLKKESSRGVWEDICNHYTWSLEGINEDINRAIYLSYEELPSHLKQCFLCCSLFPKNEAILLEDAVQLWMAEGYLQDKTSSKQPEDLGSDYYKELVSRNLLNPEERCYAQERCNMHDVVRSFAHHITGGVLVSEGQNVNHTLSTSKLRHLSVSNKEVDWNSFQKQVALRTLMSFGSNNAQLKDLLSNISCLRSIHLNEVDNVELPDSICHQRHLRFLSVCNSSISMLPRDIGDLKFLQAIDLYYCANISQLPGSILKLRKLRYLNILGTNVTTVPHGFGKLEDLIDMRGFPTCSDDSTGGWCSLEELGPLSKLKTLKLGYLEKASSGFLAARAMLSSKHHLKDLSLYFSSRLRVNCKVDANISEEEHERIEEVLANLRPPACIEQLTIKGYFARGLPQWMGKMSAFESLRRLVLEGYACCPQLPNGLGQLPFLDYLWIERAPSVQCIGNDFLVPCSEGEGDGKGEAPAGQLVSRRQPHRLSRGTDVVFPKLKNLGFDVMPGLREWDWEEQVPGMPVLDSLTIDNCKLERLPPGLAHHARQLRELDLRNVQCLVSVENFPSVVELTLFDNPKLEMISNCLSLQKIYIIRCSVVKAVEDLPSLRSMEWKDLAAEELPEYLRGLNLNKLRLDCSLSLLKLISLQDETSEWGKIQHVQELKAFEKYEGGRHVYYTKEPYSFEDEKEGGQNEGEDVVKV</sequence>
<feature type="domain" description="Disease resistance R13L4/SHOC-2-like LRR" evidence="11">
    <location>
        <begin position="570"/>
        <end position="842"/>
    </location>
</feature>
<keyword evidence="5" id="KW-0611">Plant defense</keyword>
<keyword evidence="2" id="KW-0433">Leucine-rich repeat</keyword>
<evidence type="ECO:0000313" key="13">
    <source>
        <dbReference type="Proteomes" id="UP000324897"/>
    </source>
</evidence>
<dbReference type="SUPFAM" id="SSF52540">
    <property type="entry name" value="P-loop containing nucleoside triphosphate hydrolases"/>
    <property type="match status" value="1"/>
</dbReference>
<feature type="domain" description="Disease resistance protein winged helix" evidence="10">
    <location>
        <begin position="455"/>
        <end position="525"/>
    </location>
</feature>
<evidence type="ECO:0000259" key="11">
    <source>
        <dbReference type="Pfam" id="PF23598"/>
    </source>
</evidence>
<evidence type="ECO:0000256" key="6">
    <source>
        <dbReference type="ARBA" id="ARBA00022840"/>
    </source>
</evidence>
<dbReference type="InterPro" id="IPR055414">
    <property type="entry name" value="LRR_R13L4/SHOC2-like"/>
</dbReference>
<dbReference type="PANTHER" id="PTHR36766:SF36">
    <property type="entry name" value="AAA+ ATPASE DOMAIN-CONTAINING PROTEIN"/>
    <property type="match status" value="1"/>
</dbReference>
<dbReference type="InterPro" id="IPR038005">
    <property type="entry name" value="RX-like_CC"/>
</dbReference>